<comment type="caution">
    <text evidence="2">The sequence shown here is derived from an EMBL/GenBank/DDBJ whole genome shotgun (WGS) entry which is preliminary data.</text>
</comment>
<evidence type="ECO:0008006" key="4">
    <source>
        <dbReference type="Google" id="ProtNLM"/>
    </source>
</evidence>
<reference evidence="2" key="1">
    <citation type="submission" date="2020-10" db="EMBL/GenBank/DDBJ databases">
        <authorList>
            <person name="Gilroy R."/>
        </authorList>
    </citation>
    <scope>NUCLEOTIDE SEQUENCE</scope>
    <source>
        <strain evidence="2">D5-748</strain>
    </source>
</reference>
<reference evidence="2" key="2">
    <citation type="journal article" date="2021" name="PeerJ">
        <title>Extensive microbial diversity within the chicken gut microbiome revealed by metagenomics and culture.</title>
        <authorList>
            <person name="Gilroy R."/>
            <person name="Ravi A."/>
            <person name="Getino M."/>
            <person name="Pursley I."/>
            <person name="Horton D.L."/>
            <person name="Alikhan N.F."/>
            <person name="Baker D."/>
            <person name="Gharbi K."/>
            <person name="Hall N."/>
            <person name="Watson M."/>
            <person name="Adriaenssens E.M."/>
            <person name="Foster-Nyarko E."/>
            <person name="Jarju S."/>
            <person name="Secka A."/>
            <person name="Antonio M."/>
            <person name="Oren A."/>
            <person name="Chaudhuri R.R."/>
            <person name="La Ragione R."/>
            <person name="Hildebrand F."/>
            <person name="Pallen M.J."/>
        </authorList>
    </citation>
    <scope>NUCLEOTIDE SEQUENCE</scope>
    <source>
        <strain evidence="2">D5-748</strain>
    </source>
</reference>
<dbReference type="AlphaFoldDB" id="A0A9D9EAJ7"/>
<organism evidence="2 3">
    <name type="scientific">Candidatus Cryptobacteroides merdavium</name>
    <dbReference type="NCBI Taxonomy" id="2840769"/>
    <lineage>
        <taxon>Bacteria</taxon>
        <taxon>Pseudomonadati</taxon>
        <taxon>Bacteroidota</taxon>
        <taxon>Bacteroidia</taxon>
        <taxon>Bacteroidales</taxon>
        <taxon>Candidatus Cryptobacteroides</taxon>
    </lineage>
</organism>
<sequence>MICPKCGDALSSATKVCPRCGYVVDDRMDEYLNDLEMALASVKALPKESFGAYFSSQAYIMYALVTLVFLVVFLLTWGGIFLILAAVFLIMTIVSLIRKFSGARRHRDSEEAFRENMVAIESLMRQLKNDYGESREVRDRIRDTTSELKDIVHEHNANHRHAVKVWVAVITVVLAISVAGIVMLGSRDLGSGEKVETTM</sequence>
<proteinExistence type="predicted"/>
<dbReference type="EMBL" id="JADIMO010000018">
    <property type="protein sequence ID" value="MBO8444366.1"/>
    <property type="molecule type" value="Genomic_DNA"/>
</dbReference>
<feature type="transmembrane region" description="Helical" evidence="1">
    <location>
        <begin position="165"/>
        <end position="185"/>
    </location>
</feature>
<keyword evidence="1" id="KW-1133">Transmembrane helix</keyword>
<feature type="transmembrane region" description="Helical" evidence="1">
    <location>
        <begin position="80"/>
        <end position="97"/>
    </location>
</feature>
<feature type="transmembrane region" description="Helical" evidence="1">
    <location>
        <begin position="50"/>
        <end position="74"/>
    </location>
</feature>
<evidence type="ECO:0000256" key="1">
    <source>
        <dbReference type="SAM" id="Phobius"/>
    </source>
</evidence>
<keyword evidence="1" id="KW-0812">Transmembrane</keyword>
<evidence type="ECO:0000313" key="3">
    <source>
        <dbReference type="Proteomes" id="UP000823619"/>
    </source>
</evidence>
<name>A0A9D9EAJ7_9BACT</name>
<keyword evidence="1" id="KW-0472">Membrane</keyword>
<evidence type="ECO:0000313" key="2">
    <source>
        <dbReference type="EMBL" id="MBO8444366.1"/>
    </source>
</evidence>
<gene>
    <name evidence="2" type="ORF">IAC23_01540</name>
</gene>
<accession>A0A9D9EAJ7</accession>
<dbReference type="Proteomes" id="UP000823619">
    <property type="component" value="Unassembled WGS sequence"/>
</dbReference>
<protein>
    <recommendedName>
        <fullName evidence="4">Zinc-ribbon domain-containing protein</fullName>
    </recommendedName>
</protein>